<comment type="caution">
    <text evidence="2">The sequence shown here is derived from an EMBL/GenBank/DDBJ whole genome shotgun (WGS) entry which is preliminary data.</text>
</comment>
<evidence type="ECO:0000313" key="2">
    <source>
        <dbReference type="EMBL" id="MBI5128560.1"/>
    </source>
</evidence>
<evidence type="ECO:0000256" key="1">
    <source>
        <dbReference type="SAM" id="MobiDB-lite"/>
    </source>
</evidence>
<feature type="region of interest" description="Disordered" evidence="1">
    <location>
        <begin position="1"/>
        <end position="27"/>
    </location>
</feature>
<name>A0A933RTZ1_RHOPL</name>
<sequence>MFQLFTRTNPDNQFKARSSTRDKATDAARVASVAKSIDDALASAQAEHAGLGQRVTDAIARAAITAGNDSDEYLDREPANTALQNQLNADIANGERRLRELEVSIGHFKFLRTALATRFPDHAAAEAPKSA</sequence>
<gene>
    <name evidence="2" type="ORF">HZA66_03895</name>
</gene>
<protein>
    <submittedName>
        <fullName evidence="2">Uncharacterized protein</fullName>
    </submittedName>
</protein>
<dbReference type="AlphaFoldDB" id="A0A933RTZ1"/>
<proteinExistence type="predicted"/>
<accession>A0A933RTZ1</accession>
<dbReference type="EMBL" id="JACRJB010000012">
    <property type="protein sequence ID" value="MBI5128560.1"/>
    <property type="molecule type" value="Genomic_DNA"/>
</dbReference>
<dbReference type="Proteomes" id="UP000782519">
    <property type="component" value="Unassembled WGS sequence"/>
</dbReference>
<evidence type="ECO:0000313" key="3">
    <source>
        <dbReference type="Proteomes" id="UP000782519"/>
    </source>
</evidence>
<organism evidence="2 3">
    <name type="scientific">Rhodopseudomonas palustris</name>
    <dbReference type="NCBI Taxonomy" id="1076"/>
    <lineage>
        <taxon>Bacteria</taxon>
        <taxon>Pseudomonadati</taxon>
        <taxon>Pseudomonadota</taxon>
        <taxon>Alphaproteobacteria</taxon>
        <taxon>Hyphomicrobiales</taxon>
        <taxon>Nitrobacteraceae</taxon>
        <taxon>Rhodopseudomonas</taxon>
    </lineage>
</organism>
<feature type="compositionally biased region" description="Polar residues" evidence="1">
    <location>
        <begin position="1"/>
        <end position="17"/>
    </location>
</feature>
<reference evidence="2" key="1">
    <citation type="submission" date="2020-07" db="EMBL/GenBank/DDBJ databases">
        <title>Huge and variable diversity of episymbiotic CPR bacteria and DPANN archaea in groundwater ecosystems.</title>
        <authorList>
            <person name="He C.Y."/>
            <person name="Keren R."/>
            <person name="Whittaker M."/>
            <person name="Farag I.F."/>
            <person name="Doudna J."/>
            <person name="Cate J.H.D."/>
            <person name="Banfield J.F."/>
        </authorList>
    </citation>
    <scope>NUCLEOTIDE SEQUENCE</scope>
    <source>
        <strain evidence="2">NC_groundwater_1818_Pr3_B-0.1um_66_35</strain>
    </source>
</reference>